<organism evidence="3 4">
    <name type="scientific">Basidiobolus ranarum</name>
    <dbReference type="NCBI Taxonomy" id="34480"/>
    <lineage>
        <taxon>Eukaryota</taxon>
        <taxon>Fungi</taxon>
        <taxon>Fungi incertae sedis</taxon>
        <taxon>Zoopagomycota</taxon>
        <taxon>Entomophthoromycotina</taxon>
        <taxon>Basidiobolomycetes</taxon>
        <taxon>Basidiobolales</taxon>
        <taxon>Basidiobolaceae</taxon>
        <taxon>Basidiobolus</taxon>
    </lineage>
</organism>
<feature type="domain" description="SAC3/GANP/THP3 conserved" evidence="2">
    <location>
        <begin position="75"/>
        <end position="376"/>
    </location>
</feature>
<dbReference type="PANTHER" id="PTHR12436:SF37">
    <property type="entry name" value="SAC3 FAMILY PROTEIN 1"/>
    <property type="match status" value="1"/>
</dbReference>
<feature type="compositionally biased region" description="Basic residues" evidence="1">
    <location>
        <begin position="458"/>
        <end position="473"/>
    </location>
</feature>
<sequence length="479" mass="55277">MTPGKKGVVQRRKGQTPDERAARFNSVPEANRYFQLKALRPQLRSRYIAQGLLQDPTKPLRLDQAITFVGTCQDMCPEFECEEREYQKNLEKFELIPGTNKLDRKRAVKAYHRPAAGNEQPLPCDVRSPEVLTKTLDYLIENIVGADDDLEASHAFVRDRTRSIRQDFTLQNCRSLAAVSAHERIARYHILCLHQLCQNSNFSEQQEVEQLRKVLLSLQEFYEDLREDGISCPNEAEFRAYNIITHLRDTDIARQAQLYPKEIFRSSIVQLALTFHGLCQCNNTYFKRNMPPNCEASMNFFSKFLKLIKHPETPYLMACLLEWHLADIRKNALKAMNKAYLYQSPGISVSELTDILWFDEEEHTLETCQSHGLEVVSEPTLAVKFRKKDPTTKRLVFYEVNPPPKQTKSFRLVESKRNKISNVDIVNGIKQLPDITNSSTVSRDRSLTELSNDLTLSKSHKTPTRRKKRKQRKASISAA</sequence>
<protein>
    <submittedName>
        <fullName evidence="3">Actin cytoskeleton and mitosis protein</fullName>
    </submittedName>
</protein>
<evidence type="ECO:0000313" key="4">
    <source>
        <dbReference type="Proteomes" id="UP001479436"/>
    </source>
</evidence>
<comment type="caution">
    <text evidence="3">The sequence shown here is derived from an EMBL/GenBank/DDBJ whole genome shotgun (WGS) entry which is preliminary data.</text>
</comment>
<dbReference type="Gene3D" id="1.25.40.990">
    <property type="match status" value="1"/>
</dbReference>
<keyword evidence="4" id="KW-1185">Reference proteome</keyword>
<evidence type="ECO:0000313" key="3">
    <source>
        <dbReference type="EMBL" id="KAK9767087.1"/>
    </source>
</evidence>
<gene>
    <name evidence="3" type="primary">SAC3_1</name>
    <name evidence="3" type="ORF">K7432_003394</name>
</gene>
<proteinExistence type="predicted"/>
<name>A0ABR2X003_9FUNG</name>
<accession>A0ABR2X003</accession>
<dbReference type="Proteomes" id="UP001479436">
    <property type="component" value="Unassembled WGS sequence"/>
</dbReference>
<feature type="region of interest" description="Disordered" evidence="1">
    <location>
        <begin position="1"/>
        <end position="20"/>
    </location>
</feature>
<evidence type="ECO:0000256" key="1">
    <source>
        <dbReference type="SAM" id="MobiDB-lite"/>
    </source>
</evidence>
<feature type="region of interest" description="Disordered" evidence="1">
    <location>
        <begin position="452"/>
        <end position="479"/>
    </location>
</feature>
<reference evidence="3 4" key="1">
    <citation type="submission" date="2023-04" db="EMBL/GenBank/DDBJ databases">
        <title>Genome of Basidiobolus ranarum AG-B5.</title>
        <authorList>
            <person name="Stajich J.E."/>
            <person name="Carter-House D."/>
            <person name="Gryganskyi A."/>
        </authorList>
    </citation>
    <scope>NUCLEOTIDE SEQUENCE [LARGE SCALE GENOMIC DNA]</scope>
    <source>
        <strain evidence="3 4">AG-B5</strain>
    </source>
</reference>
<dbReference type="InterPro" id="IPR005062">
    <property type="entry name" value="SAC3/GANP/THP3_conserved"/>
</dbReference>
<evidence type="ECO:0000259" key="2">
    <source>
        <dbReference type="Pfam" id="PF03399"/>
    </source>
</evidence>
<dbReference type="EMBL" id="JASJQH010000103">
    <property type="protein sequence ID" value="KAK9767087.1"/>
    <property type="molecule type" value="Genomic_DNA"/>
</dbReference>
<dbReference type="InterPro" id="IPR045107">
    <property type="entry name" value="SAC3/GANP/THP3"/>
</dbReference>
<dbReference type="PANTHER" id="PTHR12436">
    <property type="entry name" value="80 KDA MCM3-ASSOCIATED PROTEIN"/>
    <property type="match status" value="1"/>
</dbReference>
<dbReference type="Pfam" id="PF03399">
    <property type="entry name" value="SAC3_GANP"/>
    <property type="match status" value="1"/>
</dbReference>